<dbReference type="STRING" id="1122252.SAMN05660443_1602"/>
<proteinExistence type="predicted"/>
<evidence type="ECO:0000256" key="4">
    <source>
        <dbReference type="ARBA" id="ARBA00023186"/>
    </source>
</evidence>
<keyword evidence="7" id="KW-0969">Cilium</keyword>
<dbReference type="RefSeq" id="WP_091961728.1">
    <property type="nucleotide sequence ID" value="NZ_FOLH01000003.1"/>
</dbReference>
<dbReference type="Proteomes" id="UP000199058">
    <property type="component" value="Unassembled WGS sequence"/>
</dbReference>
<evidence type="ECO:0000256" key="1">
    <source>
        <dbReference type="ARBA" id="ARBA00004514"/>
    </source>
</evidence>
<sequence>MTKPRGSIAELAVPEALQQCLKATRKLLDEFAQFEEPEAEPDTDKIEKLTSIREQLIYQTFAETWSDEAVNQHRQELEELESLDVQLRELAQKVRDELHQKRSANQHNRKAVNAYGTAKGQFHR</sequence>
<dbReference type="AlphaFoldDB" id="A0A1I1GSH1"/>
<protein>
    <recommendedName>
        <fullName evidence="5">Flagellar protein FliT</fullName>
    </recommendedName>
</protein>
<evidence type="ECO:0000313" key="8">
    <source>
        <dbReference type="Proteomes" id="UP000199058"/>
    </source>
</evidence>
<keyword evidence="8" id="KW-1185">Reference proteome</keyword>
<feature type="compositionally biased region" description="Basic residues" evidence="6">
    <location>
        <begin position="101"/>
        <end position="110"/>
    </location>
</feature>
<keyword evidence="7" id="KW-0282">Flagellum</keyword>
<reference evidence="7 8" key="1">
    <citation type="submission" date="2016-10" db="EMBL/GenBank/DDBJ databases">
        <authorList>
            <person name="de Groot N.N."/>
        </authorList>
    </citation>
    <scope>NUCLEOTIDE SEQUENCE [LARGE SCALE GENOMIC DNA]</scope>
    <source>
        <strain evidence="7 8">DSM 18438</strain>
    </source>
</reference>
<gene>
    <name evidence="7" type="ORF">SAMN05660443_1602</name>
</gene>
<evidence type="ECO:0000256" key="6">
    <source>
        <dbReference type="SAM" id="MobiDB-lite"/>
    </source>
</evidence>
<feature type="region of interest" description="Disordered" evidence="6">
    <location>
        <begin position="97"/>
        <end position="124"/>
    </location>
</feature>
<name>A0A1I1GSH1_9GAMM</name>
<dbReference type="InterPro" id="IPR008622">
    <property type="entry name" value="FliT"/>
</dbReference>
<accession>A0A1I1GSH1</accession>
<dbReference type="EMBL" id="FOLH01000003">
    <property type="protein sequence ID" value="SFC14441.1"/>
    <property type="molecule type" value="Genomic_DNA"/>
</dbReference>
<keyword evidence="7" id="KW-0966">Cell projection</keyword>
<comment type="subcellular location">
    <subcellularLocation>
        <location evidence="1">Cytoplasm</location>
        <location evidence="1">Cytosol</location>
    </subcellularLocation>
</comment>
<keyword evidence="4" id="KW-0143">Chaperone</keyword>
<keyword evidence="2" id="KW-0963">Cytoplasm</keyword>
<keyword evidence="3" id="KW-1005">Bacterial flagellum biogenesis</keyword>
<evidence type="ECO:0000256" key="5">
    <source>
        <dbReference type="ARBA" id="ARBA00093797"/>
    </source>
</evidence>
<dbReference type="Pfam" id="PF05400">
    <property type="entry name" value="FliT"/>
    <property type="match status" value="1"/>
</dbReference>
<evidence type="ECO:0000256" key="2">
    <source>
        <dbReference type="ARBA" id="ARBA00022490"/>
    </source>
</evidence>
<dbReference type="GO" id="GO:0044781">
    <property type="term" value="P:bacterial-type flagellum organization"/>
    <property type="evidence" value="ECO:0007669"/>
    <property type="project" value="UniProtKB-KW"/>
</dbReference>
<evidence type="ECO:0000313" key="7">
    <source>
        <dbReference type="EMBL" id="SFC14441.1"/>
    </source>
</evidence>
<evidence type="ECO:0000256" key="3">
    <source>
        <dbReference type="ARBA" id="ARBA00022795"/>
    </source>
</evidence>
<organism evidence="7 8">
    <name type="scientific">Marinospirillum celere</name>
    <dbReference type="NCBI Taxonomy" id="1122252"/>
    <lineage>
        <taxon>Bacteria</taxon>
        <taxon>Pseudomonadati</taxon>
        <taxon>Pseudomonadota</taxon>
        <taxon>Gammaproteobacteria</taxon>
        <taxon>Oceanospirillales</taxon>
        <taxon>Oceanospirillaceae</taxon>
        <taxon>Marinospirillum</taxon>
    </lineage>
</organism>